<keyword evidence="2" id="KW-1185">Reference proteome</keyword>
<organism evidence="1 2">
    <name type="scientific">Rhodobacter maris</name>
    <dbReference type="NCBI Taxonomy" id="446682"/>
    <lineage>
        <taxon>Bacteria</taxon>
        <taxon>Pseudomonadati</taxon>
        <taxon>Pseudomonadota</taxon>
        <taxon>Alphaproteobacteria</taxon>
        <taxon>Rhodobacterales</taxon>
        <taxon>Rhodobacter group</taxon>
        <taxon>Rhodobacter</taxon>
    </lineage>
</organism>
<evidence type="ECO:0008006" key="3">
    <source>
        <dbReference type="Google" id="ProtNLM"/>
    </source>
</evidence>
<gene>
    <name evidence="1" type="ORF">SAMN05877831_10740</name>
</gene>
<accession>A0A285SLS5</accession>
<dbReference type="Proteomes" id="UP000219111">
    <property type="component" value="Unassembled WGS sequence"/>
</dbReference>
<proteinExistence type="predicted"/>
<dbReference type="EMBL" id="OBMT01000007">
    <property type="protein sequence ID" value="SOC08959.1"/>
    <property type="molecule type" value="Genomic_DNA"/>
</dbReference>
<reference evidence="2" key="1">
    <citation type="submission" date="2017-08" db="EMBL/GenBank/DDBJ databases">
        <authorList>
            <person name="Varghese N."/>
            <person name="Submissions S."/>
        </authorList>
    </citation>
    <scope>NUCLEOTIDE SEQUENCE [LARGE SCALE GENOMIC DNA]</scope>
    <source>
        <strain evidence="2">JA276</strain>
    </source>
</reference>
<dbReference type="AlphaFoldDB" id="A0A285SLS5"/>
<protein>
    <recommendedName>
        <fullName evidence="3">Phosphoadenosine phosphosulfate reductase</fullName>
    </recommendedName>
</protein>
<sequence>MVMRDLDDNAWRAQLEELGEQEGYFEPLGVSHAALFADRGPVLLVTFETRAAIRASTDDQRPFGFTLTRTAKYSSLTLIADDDSWFRDATVYAYFDRLVDEAFFEDFDRVVFYGAGACGYAAAAYSVAAPGATVVMIAPQATLEARRAGWDDRFRRKRRLDFTKRYGYAPDMLDAAAQGFVIYDPNERLDAMHAALMARPQVALLPCRGLGSAAEAVLTEMDVLEPMLAQACAGALDEAEFWRLYRARRATVRYLRNLSNALGNAGRPWLEAILCRNVVRRLGGPRFRNRLTTLEAELNRQGIALPAPLAPGRESA</sequence>
<evidence type="ECO:0000313" key="2">
    <source>
        <dbReference type="Proteomes" id="UP000219111"/>
    </source>
</evidence>
<name>A0A285SLS5_9RHOB</name>
<evidence type="ECO:0000313" key="1">
    <source>
        <dbReference type="EMBL" id="SOC08959.1"/>
    </source>
</evidence>
<dbReference type="OrthoDB" id="7840273at2"/>